<comment type="similarity">
    <text evidence="1">Belongs to the LOG family.</text>
</comment>
<name>M5EVM4_9HYPH</name>
<keyword evidence="3" id="KW-1185">Reference proteome</keyword>
<dbReference type="STRING" id="1297569.MESS2_730168"/>
<dbReference type="GO" id="GO:0009691">
    <property type="term" value="P:cytokinin biosynthetic process"/>
    <property type="evidence" value="ECO:0007669"/>
    <property type="project" value="TreeGrafter"/>
</dbReference>
<gene>
    <name evidence="2" type="ORF">MESS2_730168</name>
</gene>
<dbReference type="eggNOG" id="COG1611">
    <property type="taxonomic scope" value="Bacteria"/>
</dbReference>
<dbReference type="Pfam" id="PF18306">
    <property type="entry name" value="LDcluster4"/>
    <property type="match status" value="1"/>
</dbReference>
<comment type="caution">
    <text evidence="2">The sequence shown here is derived from an EMBL/GenBank/DDBJ whole genome shotgun (WGS) entry which is preliminary data.</text>
</comment>
<dbReference type="GO" id="GO:0016799">
    <property type="term" value="F:hydrolase activity, hydrolyzing N-glycosyl compounds"/>
    <property type="evidence" value="ECO:0007669"/>
    <property type="project" value="TreeGrafter"/>
</dbReference>
<proteinExistence type="inferred from homology"/>
<evidence type="ECO:0000313" key="2">
    <source>
        <dbReference type="EMBL" id="CCV08272.1"/>
    </source>
</evidence>
<evidence type="ECO:0000313" key="3">
    <source>
        <dbReference type="Proteomes" id="UP000012062"/>
    </source>
</evidence>
<reference evidence="2 3" key="1">
    <citation type="submission" date="2013-02" db="EMBL/GenBank/DDBJ databases">
        <authorList>
            <person name="Genoscope - CEA"/>
        </authorList>
    </citation>
    <scope>NUCLEOTIDE SEQUENCE [LARGE SCALE GENOMIC DNA]</scope>
    <source>
        <strain evidence="2 3">STM 2683</strain>
    </source>
</reference>
<sequence length="113" mass="11166">MFGNSNDHSTPSLEGLLYPTQTRIGTVCVFGGAKAGNDPRLAQAAAALGGEIGAAGVRLVYGGGGEGLMGAVAAAAADAGGEVIAVAPQFLLERMRMPRGIAQIISVPDIASG</sequence>
<dbReference type="PANTHER" id="PTHR31223:SF70">
    <property type="entry name" value="LOG FAMILY PROTEIN YJL055W"/>
    <property type="match status" value="1"/>
</dbReference>
<dbReference type="PANTHER" id="PTHR31223">
    <property type="entry name" value="LOG FAMILY PROTEIN YJL055W"/>
    <property type="match status" value="1"/>
</dbReference>
<dbReference type="Gene3D" id="3.40.50.450">
    <property type="match status" value="1"/>
</dbReference>
<dbReference type="InterPro" id="IPR041164">
    <property type="entry name" value="LDcluster4"/>
</dbReference>
<organism evidence="2 3">
    <name type="scientific">Mesorhizobium metallidurans STM 2683</name>
    <dbReference type="NCBI Taxonomy" id="1297569"/>
    <lineage>
        <taxon>Bacteria</taxon>
        <taxon>Pseudomonadati</taxon>
        <taxon>Pseudomonadota</taxon>
        <taxon>Alphaproteobacteria</taxon>
        <taxon>Hyphomicrobiales</taxon>
        <taxon>Phyllobacteriaceae</taxon>
        <taxon>Mesorhizobium</taxon>
    </lineage>
</organism>
<dbReference type="AlphaFoldDB" id="M5EVM4"/>
<dbReference type="GO" id="GO:0005829">
    <property type="term" value="C:cytosol"/>
    <property type="evidence" value="ECO:0007669"/>
    <property type="project" value="TreeGrafter"/>
</dbReference>
<protein>
    <submittedName>
        <fullName evidence="2">Uncharacterized protein</fullName>
    </submittedName>
</protein>
<dbReference type="EMBL" id="CAUM01000143">
    <property type="protein sequence ID" value="CCV08272.1"/>
    <property type="molecule type" value="Genomic_DNA"/>
</dbReference>
<dbReference type="RefSeq" id="WP_008877148.1">
    <property type="nucleotide sequence ID" value="NZ_CAUM01000143.1"/>
</dbReference>
<evidence type="ECO:0000256" key="1">
    <source>
        <dbReference type="ARBA" id="ARBA00006763"/>
    </source>
</evidence>
<dbReference type="SUPFAM" id="SSF102405">
    <property type="entry name" value="MCP/YpsA-like"/>
    <property type="match status" value="1"/>
</dbReference>
<accession>M5EVM4</accession>
<dbReference type="Proteomes" id="UP000012062">
    <property type="component" value="Unassembled WGS sequence"/>
</dbReference>